<evidence type="ECO:0000313" key="3">
    <source>
        <dbReference type="Proteomes" id="UP000095333"/>
    </source>
</evidence>
<dbReference type="EMBL" id="CYZI01000003">
    <property type="protein sequence ID" value="CUN87392.1"/>
    <property type="molecule type" value="Genomic_DNA"/>
</dbReference>
<feature type="domain" description="TerD" evidence="1">
    <location>
        <begin position="112"/>
        <end position="236"/>
    </location>
</feature>
<dbReference type="InterPro" id="IPR003325">
    <property type="entry name" value="TerD"/>
</dbReference>
<gene>
    <name evidence="2" type="ORF">ERS852457_00957</name>
</gene>
<evidence type="ECO:0000259" key="1">
    <source>
        <dbReference type="Pfam" id="PF02342"/>
    </source>
</evidence>
<reference evidence="2 3" key="1">
    <citation type="submission" date="2015-09" db="EMBL/GenBank/DDBJ databases">
        <authorList>
            <consortium name="Pathogen Informatics"/>
        </authorList>
    </citation>
    <scope>NUCLEOTIDE SEQUENCE [LARGE SCALE GENOMIC DNA]</scope>
    <source>
        <strain evidence="2 3">2789STDY5834842</strain>
    </source>
</reference>
<dbReference type="Gene3D" id="2.60.60.30">
    <property type="entry name" value="sav2460 like domains"/>
    <property type="match status" value="1"/>
</dbReference>
<sequence length="240" mass="27074">MAKKLFSDADFDKSLSIGDQLVFDKQDLKTLRLDLVWKGTDLDICAFLLGEDGLIHDKADLVYFNSQLRWKTKRDFNDPQFNPLEGEVSTWAKDSANFKNPRKWMEATLPISSDGSVIGSWDDMADDDEEDAECGETMHVLLDEVDSRKYASIVFAAAVAKDRIQIGETFEDAHNPVVNIYDADTDELLAEYKLAQQFPGKDVVCFGKTVYDSDTMLWSFEPMADGNKGGMMYLATEVFN</sequence>
<dbReference type="AlphaFoldDB" id="A0A174AFL1"/>
<dbReference type="Pfam" id="PF02342">
    <property type="entry name" value="TerD"/>
    <property type="match status" value="1"/>
</dbReference>
<organism evidence="2 3">
    <name type="scientific">Phocaeicola vulgatus</name>
    <name type="common">Bacteroides vulgatus</name>
    <dbReference type="NCBI Taxonomy" id="821"/>
    <lineage>
        <taxon>Bacteria</taxon>
        <taxon>Pseudomonadati</taxon>
        <taxon>Bacteroidota</taxon>
        <taxon>Bacteroidia</taxon>
        <taxon>Bacteroidales</taxon>
        <taxon>Bacteroidaceae</taxon>
        <taxon>Phocaeicola</taxon>
    </lineage>
</organism>
<evidence type="ECO:0000313" key="2">
    <source>
        <dbReference type="EMBL" id="CUN87392.1"/>
    </source>
</evidence>
<name>A0A174AFL1_PHOVU</name>
<dbReference type="RefSeq" id="WP_025076849.1">
    <property type="nucleotide sequence ID" value="NZ_CYZI01000003.1"/>
</dbReference>
<protein>
    <submittedName>
        <fullName evidence="2">Uncharacterized proteins involved in stress response, homologs of TerZ and putative cAMP-binding protein CABP1</fullName>
    </submittedName>
</protein>
<dbReference type="Proteomes" id="UP000095333">
    <property type="component" value="Unassembled WGS sequence"/>
</dbReference>
<proteinExistence type="predicted"/>
<accession>A0A174AFL1</accession>